<feature type="chain" id="PRO_5023936092" evidence="3">
    <location>
        <begin position="20"/>
        <end position="638"/>
    </location>
</feature>
<dbReference type="Proteomes" id="UP000325606">
    <property type="component" value="Chromosome"/>
</dbReference>
<keyword evidence="2" id="KW-1133">Transmembrane helix</keyword>
<dbReference type="AlphaFoldDB" id="A0A5J6LF79"/>
<evidence type="ECO:0000256" key="1">
    <source>
        <dbReference type="SAM" id="MobiDB-lite"/>
    </source>
</evidence>
<dbReference type="InterPro" id="IPR048389">
    <property type="entry name" value="YciQ-like_C"/>
</dbReference>
<evidence type="ECO:0000259" key="5">
    <source>
        <dbReference type="Pfam" id="PF20990"/>
    </source>
</evidence>
<organism evidence="6 7">
    <name type="scientific">Nitrincola iocasae</name>
    <dbReference type="NCBI Taxonomy" id="2614693"/>
    <lineage>
        <taxon>Bacteria</taxon>
        <taxon>Pseudomonadati</taxon>
        <taxon>Pseudomonadota</taxon>
        <taxon>Gammaproteobacteria</taxon>
        <taxon>Oceanospirillales</taxon>
        <taxon>Oceanospirillaceae</taxon>
        <taxon>Nitrincola</taxon>
    </lineage>
</organism>
<sequence length="638" mass="71771">MKRLILMLFFSLIAVSAGADERILDFHSDMTVREDGSMKVIETIKVRSEGMSIKRGIYRTIPTRYRGAFGSYIETPIAIISVARDGEQEPIRVEARGRYLDLYIGNRNRLLKPGEYTYTISYVIERHLGFFDDYDELYWNVNGNKWELPIDRVSAKVHLPEGAVSDDFSAEAYTGPLGSKDQLFQSEINTTGIYFETTQRLAKGEGLSIVVTWPKGVVKHPTPLQRFGWYISDNQDTVVLLMGLFTLVIFYLFIWLAHGRDPKPGVIIPQYDPPAGYSPGAIRYIMNQGIDTKTFSTALVSLATKGYLILVQKESNYAAKRTDKAVSDDLCPAEKALLESLFEDLLSTTVDFDQENQEQIQAAIEANRQALRQHCDKEYFRNNRQFLLPGILITLFTLISFVASKPFIEIGILVLFLSLWMTLFTFALDWFVKNFRPFEVKIDFHSIKDFVALLIFMLTLFFFVVFLIFALIMSTSLINVVALLLLLIIHHVFSKLIKAPTLAGRDFLDKMEGFKLYLTVAEQDEWQLKHPPEKTPELFERLFPYAMALDLEQPWTDRFTMIFANMKRQGQPYKYTGLSSRSLSLPDAALASALASSINQATVIKSTGSRGSSSSSFSSGSSSGSSGGGRGGGGGGGW</sequence>
<feature type="transmembrane region" description="Helical" evidence="2">
    <location>
        <begin position="238"/>
        <end position="257"/>
    </location>
</feature>
<keyword evidence="3" id="KW-0732">Signal</keyword>
<feature type="signal peptide" evidence="3">
    <location>
        <begin position="1"/>
        <end position="19"/>
    </location>
</feature>
<keyword evidence="2" id="KW-0472">Membrane</keyword>
<feature type="transmembrane region" description="Helical" evidence="2">
    <location>
        <begin position="451"/>
        <end position="472"/>
    </location>
</feature>
<feature type="domain" description="Predicted membrane protein YciQ-like C-terminal" evidence="5">
    <location>
        <begin position="270"/>
        <end position="427"/>
    </location>
</feature>
<gene>
    <name evidence="6" type="ORF">F5I99_12145</name>
</gene>
<dbReference type="RefSeq" id="WP_151056362.1">
    <property type="nucleotide sequence ID" value="NZ_CP044222.1"/>
</dbReference>
<accession>A0A5J6LF79</accession>
<reference evidence="6 7" key="1">
    <citation type="submission" date="2019-09" db="EMBL/GenBank/DDBJ databases">
        <title>Nitrincola iocasae sp. nov., a bacterium isolated from the sediment collected at a cold seep field in South China Sea.</title>
        <authorList>
            <person name="Zhang H."/>
            <person name="Wang H."/>
            <person name="Li C."/>
        </authorList>
    </citation>
    <scope>NUCLEOTIDE SEQUENCE [LARGE SCALE GENOMIC DNA]</scope>
    <source>
        <strain evidence="6 7">KXZD1103</strain>
    </source>
</reference>
<evidence type="ECO:0000313" key="6">
    <source>
        <dbReference type="EMBL" id="QEW07195.1"/>
    </source>
</evidence>
<dbReference type="KEGG" id="nik:F5I99_12145"/>
<evidence type="ECO:0000256" key="3">
    <source>
        <dbReference type="SAM" id="SignalP"/>
    </source>
</evidence>
<protein>
    <submittedName>
        <fullName evidence="6">DUF2207 domain-containing protein</fullName>
    </submittedName>
</protein>
<evidence type="ECO:0000313" key="7">
    <source>
        <dbReference type="Proteomes" id="UP000325606"/>
    </source>
</evidence>
<feature type="region of interest" description="Disordered" evidence="1">
    <location>
        <begin position="606"/>
        <end position="638"/>
    </location>
</feature>
<dbReference type="InterPro" id="IPR018702">
    <property type="entry name" value="DUF2207"/>
</dbReference>
<dbReference type="Pfam" id="PF20990">
    <property type="entry name" value="DUF2207_C"/>
    <property type="match status" value="2"/>
</dbReference>
<evidence type="ECO:0000256" key="2">
    <source>
        <dbReference type="SAM" id="Phobius"/>
    </source>
</evidence>
<proteinExistence type="predicted"/>
<name>A0A5J6LF79_9GAMM</name>
<evidence type="ECO:0000259" key="4">
    <source>
        <dbReference type="Pfam" id="PF09972"/>
    </source>
</evidence>
<feature type="transmembrane region" description="Helical" evidence="2">
    <location>
        <begin position="478"/>
        <end position="497"/>
    </location>
</feature>
<dbReference type="Pfam" id="PF09972">
    <property type="entry name" value="DUF2207"/>
    <property type="match status" value="1"/>
</dbReference>
<keyword evidence="2" id="KW-0812">Transmembrane</keyword>
<feature type="domain" description="Predicted membrane protein YciQ-like C-terminal" evidence="5">
    <location>
        <begin position="453"/>
        <end position="559"/>
    </location>
</feature>
<dbReference type="EMBL" id="CP044222">
    <property type="protein sequence ID" value="QEW07195.1"/>
    <property type="molecule type" value="Genomic_DNA"/>
</dbReference>
<feature type="transmembrane region" description="Helical" evidence="2">
    <location>
        <begin position="410"/>
        <end position="431"/>
    </location>
</feature>
<feature type="domain" description="DUF2207" evidence="4">
    <location>
        <begin position="22"/>
        <end position="213"/>
    </location>
</feature>
<keyword evidence="7" id="KW-1185">Reference proteome</keyword>
<feature type="compositionally biased region" description="Gly residues" evidence="1">
    <location>
        <begin position="625"/>
        <end position="638"/>
    </location>
</feature>
<feature type="compositionally biased region" description="Low complexity" evidence="1">
    <location>
        <begin position="606"/>
        <end position="624"/>
    </location>
</feature>
<feature type="transmembrane region" description="Helical" evidence="2">
    <location>
        <begin position="386"/>
        <end position="404"/>
    </location>
</feature>